<proteinExistence type="predicted"/>
<keyword evidence="2" id="KW-0472">Membrane</keyword>
<evidence type="ECO:0000313" key="3">
    <source>
        <dbReference type="EMBL" id="GBG30133.1"/>
    </source>
</evidence>
<dbReference type="EMBL" id="BEYU01000071">
    <property type="protein sequence ID" value="GBG30133.1"/>
    <property type="molecule type" value="Genomic_DNA"/>
</dbReference>
<evidence type="ECO:0000256" key="2">
    <source>
        <dbReference type="SAM" id="Phobius"/>
    </source>
</evidence>
<dbReference type="InParanoid" id="A0A2R5GND6"/>
<sequence>MAAVGEAQTCDEQTSETACVAVSSGCAWQLTAEGDDSFDAECVACSTFDDDPWLCVSPCAYDEDAGTCGLPEPSAMPTAAPVSTDAETGVVETVVRIELSSTNLTDDQIEAAASLVNDVMAGQTAAEPTSDDLVQDACGYAPLCGSADYMVDVLPSTEEYSVLFNTMEACCPARDTAAVEACEIVDLTGAACRVSGFQEPICSDLSNPTENCLALSENPDEATLILSDLAFTDGGATGGCCETCTCYGDPNCISFNGTKTSWRVCDARDTDTNKCKINKSTCNSVVDTNGNACEWKPDSWESWWESGSPCQPASGGNPSWLLMYQADDFGMFVRQEERGVIRQVYIMTSAANYSLDATDCLESTTLSGSWNLVGDSWPSYTSNWVRTSSDDVFDVTWYVVDGATNIQASITCLGTVNPDDADKELSEQEYGNYRINVDAVIEPNENWIQERDNLNGFCYTNSLITDVSTEAEIASLEQHLETEALCADKETVYDTAVALDVARQLCGNGVNLAGMQAECFEPFCENYAPLASSSIDVDTCIEYFADLEVAEGFCRVAFSSTANIEQCIDDASEFNLTDSIITFLNTAGGSNTTCISSIDELDTSLASCVSGVTLQYQATAGDETSWTDYKAFPSGRGLCSQEIDIPYNGNEVLFTNPIRMEQCSRDPSCGPVEQCNWVDGVEFTLTVSTPQLVNPGSTPTQEPTTGPTECGVCVDEPEVQSGVTLSSDVCVTDIDFTSDDLDGANFCYSCDFTADEAIRNTDSDGGNYVSLGDACAIEDDDTDGLEMTCAQVCFALSDEGCDAWLLMGGDCFLYSCEDDDTVFVDGSGTGASVCIEDDTTPEPTPEPTSEPTPQPTAEPTTDCDQEVCLTNDDAPTVETGIYADDDVCAHNLTFTADDLPDDEFCYCSFTDEDILTTSDEGNGAGNYVNLLNTCDLSSDDEDDLNEACAHLCELVDGCDAWVLSEGACFIFTCDDSAEASDYFVSGPGRGAVSCPSCDQEVCIDGSDAPTVQDGLYADSDVCSHNVTFTADDLPDDDFCYCSFSDSDILTTTNEGNGAGNYVNLINSCSLDSSDEDDLNEACAHICELVDGCDAWLYGSGECYLFDCDDSVETSEYFTTGNYRGAEACSSCTQEVCLDGEDTPTIQTNVVVDEDVCTHDIFFDEGDLDVDEFCATCEFSSDNILTTGDDSGNYVVLTDACDIDSDDADALNAACAHICELLDGCDAWVQMYGQCYVFTCDGNVDEYFEDTTAYESYGAPACTQDTPAPTLKPTPAPFGWSGRRALKASMLTSTEQHTPRTLTNLPTRLGPAKVRADQAADVSAATQARALARRALRTPGTTVYLMTSYVMFTDGTSATDSVDAVVENPSSTVEAIQTAFDNSDEFSDITVTVTGVTASASYEYYILRFEIPYTASEHSTTEFNDALCYVISTTVSETSDDHDMGDLECGDELTNFGAYAEDDGDLAVYFRIESSSVSPGDFQTLFAMSSTRSTFESVIESCDTSDECDLSAITDLASTLKASFLSASAGSSSSGGLSTAGVALLCVALIGAVVAAGLVVYRRRVQRARKAELDQKQLATRHQYGYDDYDDEDYDA</sequence>
<keyword evidence="4" id="KW-1185">Reference proteome</keyword>
<feature type="compositionally biased region" description="Pro residues" evidence="1">
    <location>
        <begin position="842"/>
        <end position="856"/>
    </location>
</feature>
<evidence type="ECO:0000256" key="1">
    <source>
        <dbReference type="SAM" id="MobiDB-lite"/>
    </source>
</evidence>
<name>A0A2R5GND6_9STRA</name>
<feature type="transmembrane region" description="Helical" evidence="2">
    <location>
        <begin position="1539"/>
        <end position="1560"/>
    </location>
</feature>
<keyword evidence="2" id="KW-1133">Transmembrane helix</keyword>
<comment type="caution">
    <text evidence="3">The sequence shown here is derived from an EMBL/GenBank/DDBJ whole genome shotgun (WGS) entry which is preliminary data.</text>
</comment>
<feature type="region of interest" description="Disordered" evidence="1">
    <location>
        <begin position="833"/>
        <end position="863"/>
    </location>
</feature>
<reference evidence="3 4" key="1">
    <citation type="submission" date="2017-12" db="EMBL/GenBank/DDBJ databases">
        <title>Sequencing, de novo assembly and annotation of complete genome of a new Thraustochytrid species, strain FCC1311.</title>
        <authorList>
            <person name="Sedici K."/>
            <person name="Godart F."/>
            <person name="Aiese Cigliano R."/>
            <person name="Sanseverino W."/>
            <person name="Barakat M."/>
            <person name="Ortet P."/>
            <person name="Marechal E."/>
            <person name="Cagnac O."/>
            <person name="Amato A."/>
        </authorList>
    </citation>
    <scope>NUCLEOTIDE SEQUENCE [LARGE SCALE GENOMIC DNA]</scope>
</reference>
<protein>
    <submittedName>
        <fullName evidence="3">Uncharacterized protein</fullName>
    </submittedName>
</protein>
<keyword evidence="2" id="KW-0812">Transmembrane</keyword>
<evidence type="ECO:0000313" key="4">
    <source>
        <dbReference type="Proteomes" id="UP000241890"/>
    </source>
</evidence>
<gene>
    <name evidence="3" type="ORF">FCC1311_063532</name>
</gene>
<dbReference type="Proteomes" id="UP000241890">
    <property type="component" value="Unassembled WGS sequence"/>
</dbReference>
<organism evidence="3 4">
    <name type="scientific">Hondaea fermentalgiana</name>
    <dbReference type="NCBI Taxonomy" id="2315210"/>
    <lineage>
        <taxon>Eukaryota</taxon>
        <taxon>Sar</taxon>
        <taxon>Stramenopiles</taxon>
        <taxon>Bigyra</taxon>
        <taxon>Labyrinthulomycetes</taxon>
        <taxon>Thraustochytrida</taxon>
        <taxon>Thraustochytriidae</taxon>
        <taxon>Hondaea</taxon>
    </lineage>
</organism>
<accession>A0A2R5GND6</accession>